<name>A0A5Y2S8T0_SALER</name>
<feature type="signal peptide" evidence="1">
    <location>
        <begin position="1"/>
        <end position="20"/>
    </location>
</feature>
<dbReference type="AlphaFoldDB" id="A0A5Y2S8T0"/>
<evidence type="ECO:0000313" key="2">
    <source>
        <dbReference type="EMBL" id="ECF6053981.1"/>
    </source>
</evidence>
<comment type="caution">
    <text evidence="2">The sequence shown here is derived from an EMBL/GenBank/DDBJ whole genome shotgun (WGS) entry which is preliminary data.</text>
</comment>
<dbReference type="Pfam" id="PF12582">
    <property type="entry name" value="DUF3757"/>
    <property type="match status" value="1"/>
</dbReference>
<dbReference type="Proteomes" id="UP000839746">
    <property type="component" value="Unassembled WGS sequence"/>
</dbReference>
<keyword evidence="1" id="KW-0732">Signal</keyword>
<protein>
    <submittedName>
        <fullName evidence="2">DUF3757 domain-containing protein</fullName>
    </submittedName>
</protein>
<dbReference type="InterPro" id="IPR022231">
    <property type="entry name" value="DUF3757"/>
</dbReference>
<organism evidence="2">
    <name type="scientific">Salmonella enterica subsp. salamae</name>
    <dbReference type="NCBI Taxonomy" id="59202"/>
    <lineage>
        <taxon>Bacteria</taxon>
        <taxon>Pseudomonadati</taxon>
        <taxon>Pseudomonadota</taxon>
        <taxon>Gammaproteobacteria</taxon>
        <taxon>Enterobacterales</taxon>
        <taxon>Enterobacteriaceae</taxon>
        <taxon>Salmonella</taxon>
    </lineage>
</organism>
<reference evidence="2" key="1">
    <citation type="submission" date="2019-07" db="EMBL/GenBank/DDBJ databases">
        <authorList>
            <person name="Ashton P.M."/>
            <person name="Dallman T."/>
            <person name="Nair S."/>
            <person name="De Pinna E."/>
            <person name="Peters T."/>
            <person name="Grant K."/>
        </authorList>
    </citation>
    <scope>NUCLEOTIDE SEQUENCE [LARGE SCALE GENOMIC DNA]</scope>
    <source>
        <strain evidence="2">107213</strain>
    </source>
</reference>
<sequence length="148" mass="16536">MKKAFTFIAAAMLFSSNVHADQKEKDTEHCPQLDKITEVGTGVYRASGNNGEWIGTTQDALLKSNKIHSFNSASILQENSSSPMKFQNCSYNLGRGKQVQLRFTLNNSQDYTVKTVGKHWQKGPGPFGLTEYFCENTSPENCEFTIVK</sequence>
<proteinExistence type="predicted"/>
<feature type="chain" id="PRO_5024888255" evidence="1">
    <location>
        <begin position="21"/>
        <end position="148"/>
    </location>
</feature>
<dbReference type="EMBL" id="AAILSQ010000037">
    <property type="protein sequence ID" value="ECF6053981.1"/>
    <property type="molecule type" value="Genomic_DNA"/>
</dbReference>
<accession>A0A5Y2S8T0</accession>
<gene>
    <name evidence="2" type="ORF">FNN84_22735</name>
</gene>
<evidence type="ECO:0000256" key="1">
    <source>
        <dbReference type="SAM" id="SignalP"/>
    </source>
</evidence>